<reference evidence="2 3" key="1">
    <citation type="submission" date="2017-09" db="EMBL/GenBank/DDBJ databases">
        <title>Genome sequences of Natrinema ejinorence JCM 13890T.</title>
        <authorList>
            <person name="Roh S.W."/>
            <person name="Kim Y.B."/>
            <person name="Kim J.Y."/>
        </authorList>
    </citation>
    <scope>NUCLEOTIDE SEQUENCE [LARGE SCALE GENOMIC DNA]</scope>
    <source>
        <strain evidence="2 3">JCM 13890</strain>
    </source>
</reference>
<evidence type="ECO:0000313" key="2">
    <source>
        <dbReference type="EMBL" id="PCR88641.1"/>
    </source>
</evidence>
<evidence type="ECO:0000313" key="3">
    <source>
        <dbReference type="Proteomes" id="UP000219689"/>
    </source>
</evidence>
<organism evidence="2 3">
    <name type="scientific">Natrinema ejinorense</name>
    <dbReference type="NCBI Taxonomy" id="373386"/>
    <lineage>
        <taxon>Archaea</taxon>
        <taxon>Methanobacteriati</taxon>
        <taxon>Methanobacteriota</taxon>
        <taxon>Stenosarchaea group</taxon>
        <taxon>Halobacteria</taxon>
        <taxon>Halobacteriales</taxon>
        <taxon>Natrialbaceae</taxon>
        <taxon>Natrinema</taxon>
    </lineage>
</organism>
<dbReference type="EMBL" id="NXNI01000003">
    <property type="protein sequence ID" value="PCR88641.1"/>
    <property type="molecule type" value="Genomic_DNA"/>
</dbReference>
<dbReference type="Proteomes" id="UP000219689">
    <property type="component" value="Unassembled WGS sequence"/>
</dbReference>
<comment type="caution">
    <text evidence="2">The sequence shown here is derived from an EMBL/GenBank/DDBJ whole genome shotgun (WGS) entry which is preliminary data.</text>
</comment>
<feature type="region of interest" description="Disordered" evidence="1">
    <location>
        <begin position="1"/>
        <end position="32"/>
    </location>
</feature>
<feature type="compositionally biased region" description="Basic and acidic residues" evidence="1">
    <location>
        <begin position="1"/>
        <end position="15"/>
    </location>
</feature>
<accession>A0A2A5QP62</accession>
<sequence length="199" mass="22578">MTDRSNTKYGDQLEDHEWDDSDRETEPDALDRTSVVDHTIDVIYTTDPSETRGYGREKYSATIRYDDETGDPYILFVVKHRWKGNYWRDVTDLDWRDTPDPVREQIAAALPVDGPDALDSGSRLIDEGGESRWEKYHKPRVEATSGGEMWGVSSLKEALERAEAAAEQFDGGSDAEVRAESVVDEIRDSIEEIQVSDSE</sequence>
<evidence type="ECO:0000256" key="1">
    <source>
        <dbReference type="SAM" id="MobiDB-lite"/>
    </source>
</evidence>
<dbReference type="OrthoDB" id="195164at2157"/>
<dbReference type="AlphaFoldDB" id="A0A2A5QP62"/>
<gene>
    <name evidence="2" type="ORF">CP557_21655</name>
</gene>
<dbReference type="RefSeq" id="WP_097382108.1">
    <property type="nucleotide sequence ID" value="NZ_NXNI01000003.1"/>
</dbReference>
<keyword evidence="3" id="KW-1185">Reference proteome</keyword>
<name>A0A2A5QP62_9EURY</name>
<protein>
    <submittedName>
        <fullName evidence="2">Uncharacterized protein</fullName>
    </submittedName>
</protein>
<proteinExistence type="predicted"/>